<comment type="caution">
    <text evidence="2">The sequence shown here is derived from an EMBL/GenBank/DDBJ whole genome shotgun (WGS) entry which is preliminary data.</text>
</comment>
<gene>
    <name evidence="2" type="ORF">PLEPLA_LOCUS37415</name>
</gene>
<keyword evidence="3" id="KW-1185">Reference proteome</keyword>
<dbReference type="Proteomes" id="UP001153269">
    <property type="component" value="Unassembled WGS sequence"/>
</dbReference>
<evidence type="ECO:0000256" key="1">
    <source>
        <dbReference type="SAM" id="MobiDB-lite"/>
    </source>
</evidence>
<feature type="compositionally biased region" description="Basic and acidic residues" evidence="1">
    <location>
        <begin position="1"/>
        <end position="23"/>
    </location>
</feature>
<feature type="region of interest" description="Disordered" evidence="1">
    <location>
        <begin position="1"/>
        <end position="45"/>
    </location>
</feature>
<dbReference type="AlphaFoldDB" id="A0A9N7Z3A3"/>
<sequence length="117" mass="13808">MSREAINKRIEEKERREQQKTEWRGTTGLEPRHRRRERTGREETEWNREVNDLVVTTKSILNAVLRTSSLIWRSVIQQGPQSRLSANKGHKEKHRDPAELHCLFLLHSSPLRPVLPV</sequence>
<protein>
    <submittedName>
        <fullName evidence="2">Uncharacterized protein</fullName>
    </submittedName>
</protein>
<organism evidence="2 3">
    <name type="scientific">Pleuronectes platessa</name>
    <name type="common">European plaice</name>
    <dbReference type="NCBI Taxonomy" id="8262"/>
    <lineage>
        <taxon>Eukaryota</taxon>
        <taxon>Metazoa</taxon>
        <taxon>Chordata</taxon>
        <taxon>Craniata</taxon>
        <taxon>Vertebrata</taxon>
        <taxon>Euteleostomi</taxon>
        <taxon>Actinopterygii</taxon>
        <taxon>Neopterygii</taxon>
        <taxon>Teleostei</taxon>
        <taxon>Neoteleostei</taxon>
        <taxon>Acanthomorphata</taxon>
        <taxon>Carangaria</taxon>
        <taxon>Pleuronectiformes</taxon>
        <taxon>Pleuronectoidei</taxon>
        <taxon>Pleuronectidae</taxon>
        <taxon>Pleuronectes</taxon>
    </lineage>
</organism>
<proteinExistence type="predicted"/>
<dbReference type="EMBL" id="CADEAL010004025">
    <property type="protein sequence ID" value="CAB1449730.1"/>
    <property type="molecule type" value="Genomic_DNA"/>
</dbReference>
<evidence type="ECO:0000313" key="2">
    <source>
        <dbReference type="EMBL" id="CAB1449730.1"/>
    </source>
</evidence>
<evidence type="ECO:0000313" key="3">
    <source>
        <dbReference type="Proteomes" id="UP001153269"/>
    </source>
</evidence>
<name>A0A9N7Z3A3_PLEPL</name>
<accession>A0A9N7Z3A3</accession>
<reference evidence="2" key="1">
    <citation type="submission" date="2020-03" db="EMBL/GenBank/DDBJ databases">
        <authorList>
            <person name="Weist P."/>
        </authorList>
    </citation>
    <scope>NUCLEOTIDE SEQUENCE</scope>
</reference>